<dbReference type="SUPFAM" id="SSF52540">
    <property type="entry name" value="P-loop containing nucleoside triphosphate hydrolases"/>
    <property type="match status" value="1"/>
</dbReference>
<evidence type="ECO:0000313" key="3">
    <source>
        <dbReference type="Proteomes" id="UP000662873"/>
    </source>
</evidence>
<dbReference type="InterPro" id="IPR027417">
    <property type="entry name" value="P-loop_NTPase"/>
</dbReference>
<name>A0A809S2K8_9BACT</name>
<sequence>MYESYWGLQEPPFSLTPDPRFLYLSRGHEDALTMLHYAIHRNKGAAMLCGDIGLGKTTVSRKLLDLLDPVRFRTVLIVNPILTPVQILHEILSQVGHPATTRNRQVLVQELHNVLVSFYERGQQVVLMIDEAHLIRSTQTLEELRLLLNCQMNDQFLISLLLLGQLELRDKLAKVPALEQRMSIRYLLDKLDVQESGALVEHRLRVAGYSGDHSAFTPDATYEMHKYTDGTPRLICQMADNALMVGMAKKAQMIDGFLMHEVISEFTGSRERAA</sequence>
<organism evidence="2 3">
    <name type="scientific">Candidatus Nitrosymbiomonas proteolyticus</name>
    <dbReference type="NCBI Taxonomy" id="2608984"/>
    <lineage>
        <taxon>Bacteria</taxon>
        <taxon>Bacillati</taxon>
        <taxon>Armatimonadota</taxon>
        <taxon>Armatimonadota incertae sedis</taxon>
        <taxon>Candidatus Nitrosymbiomonas</taxon>
    </lineage>
</organism>
<dbReference type="PANTHER" id="PTHR35894">
    <property type="entry name" value="GENERAL SECRETION PATHWAY PROTEIN A-RELATED"/>
    <property type="match status" value="1"/>
</dbReference>
<reference evidence="2" key="1">
    <citation type="journal article" name="DNA Res.">
        <title>The physiological potential of anammox bacteria as revealed by their core genome structure.</title>
        <authorList>
            <person name="Okubo T."/>
            <person name="Toyoda A."/>
            <person name="Fukuhara K."/>
            <person name="Uchiyama I."/>
            <person name="Harigaya Y."/>
            <person name="Kuroiwa M."/>
            <person name="Suzuki T."/>
            <person name="Murakami Y."/>
            <person name="Suwa Y."/>
            <person name="Takami H."/>
        </authorList>
    </citation>
    <scope>NUCLEOTIDE SEQUENCE</scope>
    <source>
        <strain evidence="2">317325-2</strain>
    </source>
</reference>
<dbReference type="KEGG" id="npy:NPRO_03920"/>
<proteinExistence type="predicted"/>
<evidence type="ECO:0000313" key="2">
    <source>
        <dbReference type="EMBL" id="BBO22797.1"/>
    </source>
</evidence>
<dbReference type="EMBL" id="AP021858">
    <property type="protein sequence ID" value="BBO22797.1"/>
    <property type="molecule type" value="Genomic_DNA"/>
</dbReference>
<dbReference type="AlphaFoldDB" id="A0A809S2K8"/>
<dbReference type="InterPro" id="IPR049945">
    <property type="entry name" value="AAA_22"/>
</dbReference>
<accession>A0A809S2K8</accession>
<dbReference type="InterPro" id="IPR003593">
    <property type="entry name" value="AAA+_ATPase"/>
</dbReference>
<evidence type="ECO:0000259" key="1">
    <source>
        <dbReference type="SMART" id="SM00382"/>
    </source>
</evidence>
<dbReference type="Gene3D" id="3.40.50.300">
    <property type="entry name" value="P-loop containing nucleotide triphosphate hydrolases"/>
    <property type="match status" value="1"/>
</dbReference>
<dbReference type="SMART" id="SM00382">
    <property type="entry name" value="AAA"/>
    <property type="match status" value="1"/>
</dbReference>
<feature type="domain" description="AAA+ ATPase" evidence="1">
    <location>
        <begin position="42"/>
        <end position="172"/>
    </location>
</feature>
<dbReference type="GO" id="GO:0016887">
    <property type="term" value="F:ATP hydrolysis activity"/>
    <property type="evidence" value="ECO:0007669"/>
    <property type="project" value="InterPro"/>
</dbReference>
<dbReference type="InterPro" id="IPR052026">
    <property type="entry name" value="ExeA_AAA_ATPase_DNA-bind"/>
</dbReference>
<gene>
    <name evidence="2" type="ORF">NPRO_03920</name>
</gene>
<dbReference type="Pfam" id="PF13401">
    <property type="entry name" value="AAA_22"/>
    <property type="match status" value="1"/>
</dbReference>
<protein>
    <submittedName>
        <fullName evidence="2">ATPase</fullName>
    </submittedName>
</protein>
<dbReference type="Proteomes" id="UP000662873">
    <property type="component" value="Chromosome"/>
</dbReference>
<dbReference type="PANTHER" id="PTHR35894:SF1">
    <property type="entry name" value="PHOSPHORIBULOKINASE _ URIDINE KINASE FAMILY"/>
    <property type="match status" value="1"/>
</dbReference>